<accession>A0ACC2T005</accession>
<dbReference type="EMBL" id="QTSX02003815">
    <property type="protein sequence ID" value="KAJ9067973.1"/>
    <property type="molecule type" value="Genomic_DNA"/>
</dbReference>
<comment type="caution">
    <text evidence="1">The sequence shown here is derived from an EMBL/GenBank/DDBJ whole genome shotgun (WGS) entry which is preliminary data.</text>
</comment>
<proteinExistence type="predicted"/>
<organism evidence="1 2">
    <name type="scientific">Entomophthora muscae</name>
    <dbReference type="NCBI Taxonomy" id="34485"/>
    <lineage>
        <taxon>Eukaryota</taxon>
        <taxon>Fungi</taxon>
        <taxon>Fungi incertae sedis</taxon>
        <taxon>Zoopagomycota</taxon>
        <taxon>Entomophthoromycotina</taxon>
        <taxon>Entomophthoromycetes</taxon>
        <taxon>Entomophthorales</taxon>
        <taxon>Entomophthoraceae</taxon>
        <taxon>Entomophthora</taxon>
    </lineage>
</organism>
<dbReference type="Proteomes" id="UP001165960">
    <property type="component" value="Unassembled WGS sequence"/>
</dbReference>
<reference evidence="1" key="1">
    <citation type="submission" date="2022-04" db="EMBL/GenBank/DDBJ databases">
        <title>Genome of the entomopathogenic fungus Entomophthora muscae.</title>
        <authorList>
            <person name="Elya C."/>
            <person name="Lovett B.R."/>
            <person name="Lee E."/>
            <person name="Macias A.M."/>
            <person name="Hajek A.E."/>
            <person name="De Bivort B.L."/>
            <person name="Kasson M.T."/>
            <person name="De Fine Licht H.H."/>
            <person name="Stajich J.E."/>
        </authorList>
    </citation>
    <scope>NUCLEOTIDE SEQUENCE</scope>
    <source>
        <strain evidence="1">Berkeley</strain>
    </source>
</reference>
<evidence type="ECO:0000313" key="2">
    <source>
        <dbReference type="Proteomes" id="UP001165960"/>
    </source>
</evidence>
<protein>
    <submittedName>
        <fullName evidence="1">Uncharacterized protein</fullName>
    </submittedName>
</protein>
<evidence type="ECO:0000313" key="1">
    <source>
        <dbReference type="EMBL" id="KAJ9067973.1"/>
    </source>
</evidence>
<sequence length="192" mass="21281">MERQLHSQLAPAPACGTAHAQERPRGSKNRTRTQIEGSHADTQASQGVIASQSPPASQARSHSLNPRQKLLSRPATKFYYTRVTWNTDVTYTSTVYPVVTCPRTLDPRVSTSCTASLTRPMSHWPPLKSHLRLYHMPPLTAPAQPILQQYLGLLLLGLGLLHLSLGLLLLRLGLLLLKLGLQHLKLGLWRHA</sequence>
<name>A0ACC2T005_9FUNG</name>
<keyword evidence="2" id="KW-1185">Reference proteome</keyword>
<gene>
    <name evidence="1" type="ORF">DSO57_1033502</name>
</gene>